<dbReference type="InterPro" id="IPR036873">
    <property type="entry name" value="Rhodanese-like_dom_sf"/>
</dbReference>
<evidence type="ECO:0000256" key="9">
    <source>
        <dbReference type="ARBA" id="ARBA00067190"/>
    </source>
</evidence>
<evidence type="ECO:0000313" key="13">
    <source>
        <dbReference type="EMBL" id="KAF8479155.1"/>
    </source>
</evidence>
<evidence type="ECO:0000256" key="5">
    <source>
        <dbReference type="ARBA" id="ARBA00022801"/>
    </source>
</evidence>
<keyword evidence="5 10" id="KW-0378">Hydrolase</keyword>
<dbReference type="PANTHER" id="PTHR10828:SF17">
    <property type="entry name" value="PROTEIN-TYROSINE-PHOSPHATASE"/>
    <property type="match status" value="1"/>
</dbReference>
<evidence type="ECO:0000256" key="1">
    <source>
        <dbReference type="ARBA" id="ARBA00011065"/>
    </source>
</evidence>
<evidence type="ECO:0000256" key="4">
    <source>
        <dbReference type="ARBA" id="ARBA00022776"/>
    </source>
</evidence>
<feature type="region of interest" description="Disordered" evidence="11">
    <location>
        <begin position="559"/>
        <end position="581"/>
    </location>
</feature>
<dbReference type="GO" id="GO:0110032">
    <property type="term" value="P:positive regulation of G2/MI transition of meiotic cell cycle"/>
    <property type="evidence" value="ECO:0007669"/>
    <property type="project" value="TreeGrafter"/>
</dbReference>
<dbReference type="GO" id="GO:0051301">
    <property type="term" value="P:cell division"/>
    <property type="evidence" value="ECO:0007669"/>
    <property type="project" value="UniProtKB-UniRule"/>
</dbReference>
<dbReference type="Proteomes" id="UP000759537">
    <property type="component" value="Unassembled WGS sequence"/>
</dbReference>
<dbReference type="GO" id="GO:0004725">
    <property type="term" value="F:protein tyrosine phosphatase activity"/>
    <property type="evidence" value="ECO:0007669"/>
    <property type="project" value="UniProtKB-UniRule"/>
</dbReference>
<comment type="function">
    <text evidence="10">Tyrosine protein phosphatase which functions as a dosage-dependent inducer of mitotic progression.</text>
</comment>
<evidence type="ECO:0000256" key="10">
    <source>
        <dbReference type="RuleBase" id="RU368028"/>
    </source>
</evidence>
<evidence type="ECO:0000313" key="14">
    <source>
        <dbReference type="Proteomes" id="UP000759537"/>
    </source>
</evidence>
<dbReference type="SUPFAM" id="SSF52821">
    <property type="entry name" value="Rhodanese/Cell cycle control phosphatase"/>
    <property type="match status" value="1"/>
</dbReference>
<evidence type="ECO:0000256" key="2">
    <source>
        <dbReference type="ARBA" id="ARBA00013064"/>
    </source>
</evidence>
<dbReference type="GO" id="GO:0005634">
    <property type="term" value="C:nucleus"/>
    <property type="evidence" value="ECO:0007669"/>
    <property type="project" value="TreeGrafter"/>
</dbReference>
<comment type="catalytic activity">
    <reaction evidence="8 10">
        <text>O-phospho-L-tyrosyl-[protein] + H2O = L-tyrosyl-[protein] + phosphate</text>
        <dbReference type="Rhea" id="RHEA:10684"/>
        <dbReference type="Rhea" id="RHEA-COMP:10136"/>
        <dbReference type="Rhea" id="RHEA-COMP:20101"/>
        <dbReference type="ChEBI" id="CHEBI:15377"/>
        <dbReference type="ChEBI" id="CHEBI:43474"/>
        <dbReference type="ChEBI" id="CHEBI:46858"/>
        <dbReference type="ChEBI" id="CHEBI:61978"/>
        <dbReference type="EC" id="3.1.3.48"/>
    </reaction>
</comment>
<dbReference type="GO" id="GO:0005737">
    <property type="term" value="C:cytoplasm"/>
    <property type="evidence" value="ECO:0007669"/>
    <property type="project" value="TreeGrafter"/>
</dbReference>
<sequence length="603" mass="65818">MQVFSPASSAVDNVGRGEIVPMDISPEPSRIIQQLRARAFTTSVRLFGRDYTQYEPSSPDAMDIDTSFVEGLAFPPKADQVPSVPSPAAQGSIGFENMFYDPSSPPAIRDDLPVFLTKTGQPASPEPGPEAAHGRRRAGTISVFDGSSPVANSSPSALKLERLANCAKKPMLNGLGVPSDNPTKRLRKPNLSAMVPPSDAAQFIQPPDAMQNEDSISTLQAQNLGLPPPRRAFSAMLPQLGLSMRSSGESSIDHTDESSPALAYAKRQQIRTIRRRDGTDDFRSLKGVTAMVARDKESPRARLIPQWGTGLGGFGDNEAHGKILPCHRVREDGLMRINCKTLNDLLDGAFKSQIASYQVIDCRFDYEYNGGHVPGAININTTIQLEEYFLGASAEKPAPCVSGESGPKHILIFHCEFSAKRAPTFAKHLRSRDRAVNNHNYPRVYFPEVYILEGGYCQYFKESGVRCEPPGYVRMDDPNHAASRREDMDHFRKATFGRTKSYAYGDAIGFRVSRPRNHHNNNTAQPAQLFSTANTARCVNSDTGLGVVPEDCQALLSEDEETDIGDSPCPPQSKNAGFKAKKLGLGGRGQLMRAETWTSSGLS</sequence>
<reference evidence="13" key="1">
    <citation type="submission" date="2019-10" db="EMBL/GenBank/DDBJ databases">
        <authorList>
            <consortium name="DOE Joint Genome Institute"/>
            <person name="Kuo A."/>
            <person name="Miyauchi S."/>
            <person name="Kiss E."/>
            <person name="Drula E."/>
            <person name="Kohler A."/>
            <person name="Sanchez-Garcia M."/>
            <person name="Andreopoulos B."/>
            <person name="Barry K.W."/>
            <person name="Bonito G."/>
            <person name="Buee M."/>
            <person name="Carver A."/>
            <person name="Chen C."/>
            <person name="Cichocki N."/>
            <person name="Clum A."/>
            <person name="Culley D."/>
            <person name="Crous P.W."/>
            <person name="Fauchery L."/>
            <person name="Girlanda M."/>
            <person name="Hayes R."/>
            <person name="Keri Z."/>
            <person name="LaButti K."/>
            <person name="Lipzen A."/>
            <person name="Lombard V."/>
            <person name="Magnuson J."/>
            <person name="Maillard F."/>
            <person name="Morin E."/>
            <person name="Murat C."/>
            <person name="Nolan M."/>
            <person name="Ohm R."/>
            <person name="Pangilinan J."/>
            <person name="Pereira M."/>
            <person name="Perotto S."/>
            <person name="Peter M."/>
            <person name="Riley R."/>
            <person name="Sitrit Y."/>
            <person name="Stielow B."/>
            <person name="Szollosi G."/>
            <person name="Zifcakova L."/>
            <person name="Stursova M."/>
            <person name="Spatafora J.W."/>
            <person name="Tedersoo L."/>
            <person name="Vaario L.-M."/>
            <person name="Yamada A."/>
            <person name="Yan M."/>
            <person name="Wang P."/>
            <person name="Xu J."/>
            <person name="Bruns T."/>
            <person name="Baldrian P."/>
            <person name="Vilgalys R."/>
            <person name="Henrissat B."/>
            <person name="Grigoriev I.V."/>
            <person name="Hibbett D."/>
            <person name="Nagy L.G."/>
            <person name="Martin F.M."/>
        </authorList>
    </citation>
    <scope>NUCLEOTIDE SEQUENCE</scope>
    <source>
        <strain evidence="13">Prilba</strain>
    </source>
</reference>
<dbReference type="AlphaFoldDB" id="A0A9P5MUN2"/>
<dbReference type="GO" id="GO:0000086">
    <property type="term" value="P:G2/M transition of mitotic cell cycle"/>
    <property type="evidence" value="ECO:0007669"/>
    <property type="project" value="TreeGrafter"/>
</dbReference>
<dbReference type="FunFam" id="3.40.250.10:FF:000021">
    <property type="entry name" value="M-phase inducer phosphatase cdc-25.2"/>
    <property type="match status" value="1"/>
</dbReference>
<organism evidence="13 14">
    <name type="scientific">Russula ochroleuca</name>
    <dbReference type="NCBI Taxonomy" id="152965"/>
    <lineage>
        <taxon>Eukaryota</taxon>
        <taxon>Fungi</taxon>
        <taxon>Dikarya</taxon>
        <taxon>Basidiomycota</taxon>
        <taxon>Agaricomycotina</taxon>
        <taxon>Agaricomycetes</taxon>
        <taxon>Russulales</taxon>
        <taxon>Russulaceae</taxon>
        <taxon>Russula</taxon>
    </lineage>
</organism>
<dbReference type="PRINTS" id="PR00716">
    <property type="entry name" value="MPIPHPHTASE"/>
</dbReference>
<dbReference type="CDD" id="cd01530">
    <property type="entry name" value="Cdc25"/>
    <property type="match status" value="1"/>
</dbReference>
<comment type="caution">
    <text evidence="13">The sequence shown here is derived from an EMBL/GenBank/DDBJ whole genome shotgun (WGS) entry which is preliminary data.</text>
</comment>
<gene>
    <name evidence="13" type="ORF">DFH94DRAFT_670230</name>
</gene>
<dbReference type="OrthoDB" id="26523at2759"/>
<evidence type="ECO:0000256" key="6">
    <source>
        <dbReference type="ARBA" id="ARBA00022912"/>
    </source>
</evidence>
<evidence type="ECO:0000256" key="3">
    <source>
        <dbReference type="ARBA" id="ARBA00022618"/>
    </source>
</evidence>
<dbReference type="SMART" id="SM00450">
    <property type="entry name" value="RHOD"/>
    <property type="match status" value="1"/>
</dbReference>
<evidence type="ECO:0000256" key="11">
    <source>
        <dbReference type="SAM" id="MobiDB-lite"/>
    </source>
</evidence>
<dbReference type="Pfam" id="PF00581">
    <property type="entry name" value="Rhodanese"/>
    <property type="match status" value="1"/>
</dbReference>
<evidence type="ECO:0000259" key="12">
    <source>
        <dbReference type="PROSITE" id="PS50206"/>
    </source>
</evidence>
<dbReference type="InterPro" id="IPR001763">
    <property type="entry name" value="Rhodanese-like_dom"/>
</dbReference>
<keyword evidence="7 10" id="KW-0131">Cell cycle</keyword>
<dbReference type="EMBL" id="WHVB01000010">
    <property type="protein sequence ID" value="KAF8479155.1"/>
    <property type="molecule type" value="Genomic_DNA"/>
</dbReference>
<name>A0A9P5MUN2_9AGAM</name>
<feature type="domain" description="Rhodanese" evidence="12">
    <location>
        <begin position="353"/>
        <end position="468"/>
    </location>
</feature>
<evidence type="ECO:0000256" key="7">
    <source>
        <dbReference type="ARBA" id="ARBA00023306"/>
    </source>
</evidence>
<dbReference type="PROSITE" id="PS00380">
    <property type="entry name" value="RHODANESE_1"/>
    <property type="match status" value="1"/>
</dbReference>
<keyword evidence="6 10" id="KW-0904">Protein phosphatase</keyword>
<dbReference type="PANTHER" id="PTHR10828">
    <property type="entry name" value="M-PHASE INDUCER PHOSPHATASE DUAL SPECIFICITY PHOSPHATASE CDC25"/>
    <property type="match status" value="1"/>
</dbReference>
<dbReference type="InterPro" id="IPR001307">
    <property type="entry name" value="Thiosulphate_STrfase_CS"/>
</dbReference>
<dbReference type="EC" id="3.1.3.48" evidence="2 10"/>
<keyword evidence="3 10" id="KW-0132">Cell division</keyword>
<keyword evidence="14" id="KW-1185">Reference proteome</keyword>
<dbReference type="PROSITE" id="PS50206">
    <property type="entry name" value="RHODANESE_3"/>
    <property type="match status" value="1"/>
</dbReference>
<dbReference type="GO" id="GO:0004792">
    <property type="term" value="F:thiosulfate-cyanide sulfurtransferase activity"/>
    <property type="evidence" value="ECO:0007669"/>
    <property type="project" value="InterPro"/>
</dbReference>
<accession>A0A9P5MUN2</accession>
<reference evidence="13" key="2">
    <citation type="journal article" date="2020" name="Nat. Commun.">
        <title>Large-scale genome sequencing of mycorrhizal fungi provides insights into the early evolution of symbiotic traits.</title>
        <authorList>
            <person name="Miyauchi S."/>
            <person name="Kiss E."/>
            <person name="Kuo A."/>
            <person name="Drula E."/>
            <person name="Kohler A."/>
            <person name="Sanchez-Garcia M."/>
            <person name="Morin E."/>
            <person name="Andreopoulos B."/>
            <person name="Barry K.W."/>
            <person name="Bonito G."/>
            <person name="Buee M."/>
            <person name="Carver A."/>
            <person name="Chen C."/>
            <person name="Cichocki N."/>
            <person name="Clum A."/>
            <person name="Culley D."/>
            <person name="Crous P.W."/>
            <person name="Fauchery L."/>
            <person name="Girlanda M."/>
            <person name="Hayes R.D."/>
            <person name="Keri Z."/>
            <person name="LaButti K."/>
            <person name="Lipzen A."/>
            <person name="Lombard V."/>
            <person name="Magnuson J."/>
            <person name="Maillard F."/>
            <person name="Murat C."/>
            <person name="Nolan M."/>
            <person name="Ohm R.A."/>
            <person name="Pangilinan J."/>
            <person name="Pereira M.F."/>
            <person name="Perotto S."/>
            <person name="Peter M."/>
            <person name="Pfister S."/>
            <person name="Riley R."/>
            <person name="Sitrit Y."/>
            <person name="Stielow J.B."/>
            <person name="Szollosi G."/>
            <person name="Zifcakova L."/>
            <person name="Stursova M."/>
            <person name="Spatafora J.W."/>
            <person name="Tedersoo L."/>
            <person name="Vaario L.M."/>
            <person name="Yamada A."/>
            <person name="Yan M."/>
            <person name="Wang P."/>
            <person name="Xu J."/>
            <person name="Bruns T."/>
            <person name="Baldrian P."/>
            <person name="Vilgalys R."/>
            <person name="Dunand C."/>
            <person name="Henrissat B."/>
            <person name="Grigoriev I.V."/>
            <person name="Hibbett D."/>
            <person name="Nagy L.G."/>
            <person name="Martin F.M."/>
        </authorList>
    </citation>
    <scope>NUCLEOTIDE SEQUENCE</scope>
    <source>
        <strain evidence="13">Prilba</strain>
    </source>
</reference>
<dbReference type="GO" id="GO:0010971">
    <property type="term" value="P:positive regulation of G2/M transition of mitotic cell cycle"/>
    <property type="evidence" value="ECO:0007669"/>
    <property type="project" value="TreeGrafter"/>
</dbReference>
<protein>
    <recommendedName>
        <fullName evidence="9 10">M-phase inducer phosphatase</fullName>
        <ecNumber evidence="2 10">3.1.3.48</ecNumber>
    </recommendedName>
</protein>
<proteinExistence type="inferred from homology"/>
<keyword evidence="4 10" id="KW-0498">Mitosis</keyword>
<dbReference type="Gene3D" id="3.40.250.10">
    <property type="entry name" value="Rhodanese-like domain"/>
    <property type="match status" value="1"/>
</dbReference>
<comment type="similarity">
    <text evidence="1 10">Belongs to the MPI phosphatase family.</text>
</comment>
<dbReference type="InterPro" id="IPR000751">
    <property type="entry name" value="MPI_Phosphatase"/>
</dbReference>
<evidence type="ECO:0000256" key="8">
    <source>
        <dbReference type="ARBA" id="ARBA00051722"/>
    </source>
</evidence>